<gene>
    <name evidence="2" type="ORF">GEV33_010860</name>
</gene>
<dbReference type="Proteomes" id="UP000719412">
    <property type="component" value="Unassembled WGS sequence"/>
</dbReference>
<dbReference type="EMBL" id="JABDTM020026451">
    <property type="protein sequence ID" value="KAH0811931.1"/>
    <property type="molecule type" value="Genomic_DNA"/>
</dbReference>
<evidence type="ECO:0000313" key="3">
    <source>
        <dbReference type="Proteomes" id="UP000719412"/>
    </source>
</evidence>
<organism evidence="2 3">
    <name type="scientific">Tenebrio molitor</name>
    <name type="common">Yellow mealworm beetle</name>
    <dbReference type="NCBI Taxonomy" id="7067"/>
    <lineage>
        <taxon>Eukaryota</taxon>
        <taxon>Metazoa</taxon>
        <taxon>Ecdysozoa</taxon>
        <taxon>Arthropoda</taxon>
        <taxon>Hexapoda</taxon>
        <taxon>Insecta</taxon>
        <taxon>Pterygota</taxon>
        <taxon>Neoptera</taxon>
        <taxon>Endopterygota</taxon>
        <taxon>Coleoptera</taxon>
        <taxon>Polyphaga</taxon>
        <taxon>Cucujiformia</taxon>
        <taxon>Tenebrionidae</taxon>
        <taxon>Tenebrio</taxon>
    </lineage>
</organism>
<keyword evidence="3" id="KW-1185">Reference proteome</keyword>
<feature type="compositionally biased region" description="Basic and acidic residues" evidence="1">
    <location>
        <begin position="21"/>
        <end position="33"/>
    </location>
</feature>
<reference evidence="2" key="2">
    <citation type="submission" date="2021-08" db="EMBL/GenBank/DDBJ databases">
        <authorList>
            <person name="Eriksson T."/>
        </authorList>
    </citation>
    <scope>NUCLEOTIDE SEQUENCE</scope>
    <source>
        <strain evidence="2">Stoneville</strain>
        <tissue evidence="2">Whole head</tissue>
    </source>
</reference>
<name>A0A8J6HCX4_TENMO</name>
<reference evidence="2" key="1">
    <citation type="journal article" date="2020" name="J Insects Food Feed">
        <title>The yellow mealworm (Tenebrio molitor) genome: a resource for the emerging insects as food and feed industry.</title>
        <authorList>
            <person name="Eriksson T."/>
            <person name="Andere A."/>
            <person name="Kelstrup H."/>
            <person name="Emery V."/>
            <person name="Picard C."/>
        </authorList>
    </citation>
    <scope>NUCLEOTIDE SEQUENCE</scope>
    <source>
        <strain evidence="2">Stoneville</strain>
        <tissue evidence="2">Whole head</tissue>
    </source>
</reference>
<feature type="region of interest" description="Disordered" evidence="1">
    <location>
        <begin position="1"/>
        <end position="57"/>
    </location>
</feature>
<feature type="compositionally biased region" description="Polar residues" evidence="1">
    <location>
        <begin position="1"/>
        <end position="10"/>
    </location>
</feature>
<evidence type="ECO:0000256" key="1">
    <source>
        <dbReference type="SAM" id="MobiDB-lite"/>
    </source>
</evidence>
<dbReference type="AlphaFoldDB" id="A0A8J6HCX4"/>
<protein>
    <submittedName>
        <fullName evidence="2">Uncharacterized protein</fullName>
    </submittedName>
</protein>
<sequence>MRTLTAQIKNSPVGGGTTSEEEGRGAVPDDRSPRVTVMNKQADSSRVPDSATKNPVGSKKNLRRCIVQDASFVVAIRIKEKLVFTLTPNVKFVSIAKMVEAPGKKSNTQCDTFANELRHVALIFMPNKNIRQELDADTAETEPVYILEQMKNTVGALRDHIARMQYGHRKMWKSKSRDCIKDSGVVSATMSRREIGDEGYNLPGILLEVLIIYWEDIYCSRYSRIFTEGGKQEGGKVLVPRSIWGKTESVPRSGISIDFLDAPEVRMGAPASASLISQIRRMLGQYLPLSTYHLPSAPILTTPMQNFPSVWLKRLWKGSAAGSPLGENERLSNALVGNANYFRILGEYLLTSFLWMCRCRIHILTFHLSVSPREAITAVVEDQLVSRPAYSRRD</sequence>
<comment type="caution">
    <text evidence="2">The sequence shown here is derived from an EMBL/GenBank/DDBJ whole genome shotgun (WGS) entry which is preliminary data.</text>
</comment>
<evidence type="ECO:0000313" key="2">
    <source>
        <dbReference type="EMBL" id="KAH0811931.1"/>
    </source>
</evidence>
<proteinExistence type="predicted"/>
<accession>A0A8J6HCX4</accession>